<accession>A0AAF0D391</accession>
<feature type="transmembrane region" description="Helical" evidence="6">
    <location>
        <begin position="15"/>
        <end position="33"/>
    </location>
</feature>
<proteinExistence type="predicted"/>
<reference evidence="7" key="2">
    <citation type="journal article" date="2022" name="Nat. Microbiol.">
        <title>A closed Candidatus Odinarchaeum chromosome exposes Asgard archaeal viruses.</title>
        <authorList>
            <person name="Tamarit D."/>
            <person name="Caceres E.F."/>
            <person name="Krupovic M."/>
            <person name="Nijland R."/>
            <person name="Eme L."/>
            <person name="Robinson N.P."/>
            <person name="Ettema T.J.G."/>
        </authorList>
    </citation>
    <scope>NUCLEOTIDE SEQUENCE</scope>
    <source>
        <strain evidence="7">LCB_4</strain>
    </source>
</reference>
<protein>
    <submittedName>
        <fullName evidence="7">Isoprenylcysteine carboxylmethyltransferase family protein</fullName>
    </submittedName>
</protein>
<keyword evidence="3 6" id="KW-1133">Transmembrane helix</keyword>
<evidence type="ECO:0000256" key="4">
    <source>
        <dbReference type="ARBA" id="ARBA00023136"/>
    </source>
</evidence>
<gene>
    <name evidence="7" type="ORF">OdinLCB4_002875</name>
</gene>
<evidence type="ECO:0000256" key="1">
    <source>
        <dbReference type="ARBA" id="ARBA00004127"/>
    </source>
</evidence>
<comment type="subcellular location">
    <subcellularLocation>
        <location evidence="1">Endomembrane system</location>
        <topology evidence="1">Multi-pass membrane protein</topology>
    </subcellularLocation>
</comment>
<feature type="region of interest" description="Disordered" evidence="5">
    <location>
        <begin position="180"/>
        <end position="203"/>
    </location>
</feature>
<name>A0AAF0D391_ODILC</name>
<evidence type="ECO:0000256" key="3">
    <source>
        <dbReference type="ARBA" id="ARBA00022989"/>
    </source>
</evidence>
<organism evidence="7 8">
    <name type="scientific">Odinarchaeota yellowstonii (strain LCB_4)</name>
    <dbReference type="NCBI Taxonomy" id="1841599"/>
    <lineage>
        <taxon>Archaea</taxon>
        <taxon>Promethearchaeati</taxon>
        <taxon>Candidatus Odinarchaeota</taxon>
        <taxon>Candidatus Odinarchaeia</taxon>
        <taxon>Candidatus Odinarchaeales</taxon>
        <taxon>Candidatus Odinarchaeaceae</taxon>
        <taxon>Candidatus Odinarchaeum</taxon>
    </lineage>
</organism>
<sequence>MNYISATPKIRKKVLFGYSLLFIIFFPLITFFGGTGFDILLGLPVWPLFPLNLVLGFTVMITGIVIGRKATLTLLKNGKGLPWGELIEEDSPKKLVKTGLYAHIRHPMTLGYCMLPAGMGLLFRSIGMSFFITLIIFTIMIIWLKTVEEPRLVKRFGLEYIEYRRKVPFIIPYPGRVWKNPNDKPPQSGKEADENVNKINLKS</sequence>
<evidence type="ECO:0000313" key="8">
    <source>
        <dbReference type="Proteomes" id="UP000186851"/>
    </source>
</evidence>
<evidence type="ECO:0000256" key="5">
    <source>
        <dbReference type="SAM" id="MobiDB-lite"/>
    </source>
</evidence>
<dbReference type="Gene3D" id="1.20.120.1630">
    <property type="match status" value="1"/>
</dbReference>
<dbReference type="Pfam" id="PF04191">
    <property type="entry name" value="PEMT"/>
    <property type="match status" value="1"/>
</dbReference>
<dbReference type="Proteomes" id="UP000186851">
    <property type="component" value="Chromosome"/>
</dbReference>
<evidence type="ECO:0000256" key="6">
    <source>
        <dbReference type="SAM" id="Phobius"/>
    </source>
</evidence>
<dbReference type="EMBL" id="CP091871">
    <property type="protein sequence ID" value="WEU40873.1"/>
    <property type="molecule type" value="Genomic_DNA"/>
</dbReference>
<keyword evidence="4 6" id="KW-0472">Membrane</keyword>
<dbReference type="InterPro" id="IPR007318">
    <property type="entry name" value="Phopholipid_MeTrfase"/>
</dbReference>
<dbReference type="AlphaFoldDB" id="A0AAF0D391"/>
<feature type="transmembrane region" description="Helical" evidence="6">
    <location>
        <begin position="121"/>
        <end position="144"/>
    </location>
</feature>
<feature type="transmembrane region" description="Helical" evidence="6">
    <location>
        <begin position="45"/>
        <end position="66"/>
    </location>
</feature>
<dbReference type="KEGG" id="oyw:OdinLCB4_002875"/>
<reference evidence="7" key="1">
    <citation type="journal article" date="2017" name="Nature">
        <title>Asgard archaea illuminate the origin of eukaryotic cellular complexity.</title>
        <authorList>
            <person name="Zaremba-Niedzwiedzka K."/>
            <person name="Caceres E.F."/>
            <person name="Saw J.H."/>
            <person name="Backstrom D."/>
            <person name="Juzokaite L."/>
            <person name="Vancaester E."/>
            <person name="Seitz K.W."/>
            <person name="Anantharaman K."/>
            <person name="Starnawski P."/>
            <person name="Kjeldsen K.U."/>
            <person name="Scott M.B."/>
            <person name="Nunoura T."/>
            <person name="Banfield J.F."/>
            <person name="Schramm A."/>
            <person name="Baker B.J."/>
            <person name="Spang A."/>
            <person name="Ettema T.J.G."/>
        </authorList>
    </citation>
    <scope>NUCLEOTIDE SEQUENCE</scope>
    <source>
        <strain evidence="7">LCB_4</strain>
    </source>
</reference>
<evidence type="ECO:0000256" key="2">
    <source>
        <dbReference type="ARBA" id="ARBA00022692"/>
    </source>
</evidence>
<evidence type="ECO:0000313" key="7">
    <source>
        <dbReference type="EMBL" id="WEU40873.1"/>
    </source>
</evidence>
<dbReference type="GO" id="GO:0012505">
    <property type="term" value="C:endomembrane system"/>
    <property type="evidence" value="ECO:0007669"/>
    <property type="project" value="UniProtKB-SubCell"/>
</dbReference>
<keyword evidence="2 6" id="KW-0812">Transmembrane</keyword>